<dbReference type="PANTHER" id="PTHR10782">
    <property type="entry name" value="ZINC FINGER MIZ DOMAIN-CONTAINING PROTEIN"/>
    <property type="match status" value="1"/>
</dbReference>
<dbReference type="AlphaFoldDB" id="A0A7R9R2V9"/>
<evidence type="ECO:0000313" key="6">
    <source>
        <dbReference type="EMBL" id="CAD7666766.1"/>
    </source>
</evidence>
<name>A0A7R9R2V9_9ACAR</name>
<evidence type="ECO:0000256" key="4">
    <source>
        <dbReference type="PROSITE-ProRule" id="PRU00452"/>
    </source>
</evidence>
<dbReference type="GO" id="GO:0000785">
    <property type="term" value="C:chromatin"/>
    <property type="evidence" value="ECO:0007669"/>
    <property type="project" value="TreeGrafter"/>
</dbReference>
<keyword evidence="3" id="KW-0862">Zinc</keyword>
<evidence type="ECO:0000259" key="5">
    <source>
        <dbReference type="PROSITE" id="PS51044"/>
    </source>
</evidence>
<dbReference type="PANTHER" id="PTHR10782:SF4">
    <property type="entry name" value="TONALLI, ISOFORM E"/>
    <property type="match status" value="1"/>
</dbReference>
<dbReference type="GO" id="GO:0006357">
    <property type="term" value="P:regulation of transcription by RNA polymerase II"/>
    <property type="evidence" value="ECO:0007669"/>
    <property type="project" value="TreeGrafter"/>
</dbReference>
<dbReference type="Pfam" id="PF02891">
    <property type="entry name" value="zf-MIZ"/>
    <property type="match status" value="1"/>
</dbReference>
<evidence type="ECO:0000256" key="3">
    <source>
        <dbReference type="ARBA" id="ARBA00022833"/>
    </source>
</evidence>
<dbReference type="GO" id="GO:0008270">
    <property type="term" value="F:zinc ion binding"/>
    <property type="evidence" value="ECO:0007669"/>
    <property type="project" value="UniProtKB-KW"/>
</dbReference>
<dbReference type="EMBL" id="OC970483">
    <property type="protein sequence ID" value="CAD7666766.1"/>
    <property type="molecule type" value="Genomic_DNA"/>
</dbReference>
<dbReference type="InterPro" id="IPR013083">
    <property type="entry name" value="Znf_RING/FYVE/PHD"/>
</dbReference>
<accession>A0A7R9R2V9</accession>
<feature type="domain" description="SP-RING-type" evidence="5">
    <location>
        <begin position="27"/>
        <end position="108"/>
    </location>
</feature>
<keyword evidence="1" id="KW-0479">Metal-binding</keyword>
<evidence type="ECO:0000256" key="2">
    <source>
        <dbReference type="ARBA" id="ARBA00022771"/>
    </source>
</evidence>
<dbReference type="GO" id="GO:0003712">
    <property type="term" value="F:transcription coregulator activity"/>
    <property type="evidence" value="ECO:0007669"/>
    <property type="project" value="TreeGrafter"/>
</dbReference>
<dbReference type="SUPFAM" id="SSF57850">
    <property type="entry name" value="RING/U-box"/>
    <property type="match status" value="1"/>
</dbReference>
<organism evidence="6">
    <name type="scientific">Oppiella nova</name>
    <dbReference type="NCBI Taxonomy" id="334625"/>
    <lineage>
        <taxon>Eukaryota</taxon>
        <taxon>Metazoa</taxon>
        <taxon>Ecdysozoa</taxon>
        <taxon>Arthropoda</taxon>
        <taxon>Chelicerata</taxon>
        <taxon>Arachnida</taxon>
        <taxon>Acari</taxon>
        <taxon>Acariformes</taxon>
        <taxon>Sarcoptiformes</taxon>
        <taxon>Oribatida</taxon>
        <taxon>Brachypylina</taxon>
        <taxon>Oppioidea</taxon>
        <taxon>Oppiidae</taxon>
        <taxon>Oppiella</taxon>
    </lineage>
</organism>
<dbReference type="GO" id="GO:0061665">
    <property type="term" value="F:SUMO ligase activity"/>
    <property type="evidence" value="ECO:0007669"/>
    <property type="project" value="TreeGrafter"/>
</dbReference>
<dbReference type="PROSITE" id="PS51044">
    <property type="entry name" value="ZF_SP_RING"/>
    <property type="match status" value="1"/>
</dbReference>
<evidence type="ECO:0000313" key="7">
    <source>
        <dbReference type="Proteomes" id="UP000728032"/>
    </source>
</evidence>
<keyword evidence="7" id="KW-1185">Reference proteome</keyword>
<dbReference type="Proteomes" id="UP000728032">
    <property type="component" value="Unassembled WGS sequence"/>
</dbReference>
<protein>
    <recommendedName>
        <fullName evidence="5">SP-RING-type domain-containing protein</fullName>
    </recommendedName>
</protein>
<dbReference type="EMBL" id="CAJPVJ010055658">
    <property type="protein sequence ID" value="CAG2183637.1"/>
    <property type="molecule type" value="Genomic_DNA"/>
</dbReference>
<dbReference type="Gene3D" id="3.30.40.10">
    <property type="entry name" value="Zinc/RING finger domain, C3HC4 (zinc finger)"/>
    <property type="match status" value="1"/>
</dbReference>
<dbReference type="OrthoDB" id="27975at2759"/>
<keyword evidence="2 4" id="KW-0863">Zinc-finger</keyword>
<sequence>LDHCAAKIKRNFTNGSLPANQSNQTAVEEGVEQTAIKVSLKCPITFKRITLPARGPECKHVQCFDLESYLQLNSERGSWRCPVCNKPAVLDGLEVDQYIWSILITHGSQDFEDVTIDASASWKPFHAKTFKEEHDGSE</sequence>
<proteinExistence type="predicted"/>
<dbReference type="InterPro" id="IPR004181">
    <property type="entry name" value="Znf_MIZ"/>
</dbReference>
<gene>
    <name evidence="6" type="ORF">ONB1V03_LOCUS23057</name>
</gene>
<feature type="non-terminal residue" evidence="6">
    <location>
        <position position="1"/>
    </location>
</feature>
<reference evidence="6" key="1">
    <citation type="submission" date="2020-11" db="EMBL/GenBank/DDBJ databases">
        <authorList>
            <person name="Tran Van P."/>
        </authorList>
    </citation>
    <scope>NUCLEOTIDE SEQUENCE</scope>
</reference>
<evidence type="ECO:0000256" key="1">
    <source>
        <dbReference type="ARBA" id="ARBA00022723"/>
    </source>
</evidence>
<dbReference type="GO" id="GO:0016925">
    <property type="term" value="P:protein sumoylation"/>
    <property type="evidence" value="ECO:0007669"/>
    <property type="project" value="TreeGrafter"/>
</dbReference>